<dbReference type="EMBL" id="CP068053">
    <property type="protein sequence ID" value="QQT00315.1"/>
    <property type="molecule type" value="Genomic_DNA"/>
</dbReference>
<feature type="transmembrane region" description="Helical" evidence="1">
    <location>
        <begin position="6"/>
        <end position="28"/>
    </location>
</feature>
<evidence type="ECO:0000313" key="2">
    <source>
        <dbReference type="EMBL" id="QQT00315.1"/>
    </source>
</evidence>
<evidence type="ECO:0000256" key="1">
    <source>
        <dbReference type="SAM" id="Phobius"/>
    </source>
</evidence>
<feature type="transmembrane region" description="Helical" evidence="1">
    <location>
        <begin position="93"/>
        <end position="121"/>
    </location>
</feature>
<keyword evidence="3" id="KW-1185">Reference proteome</keyword>
<dbReference type="Proteomes" id="UP000595254">
    <property type="component" value="Chromosome"/>
</dbReference>
<proteinExistence type="predicted"/>
<sequence length="218" mass="25195">MVETLLNYGLFFIGLLLFVLLFAAAKKFPILGYFLSALKWIFIVGFLLLYGVLIVFSVSFLAALYISIISLFVTEPHFFAEGKRLDVLLGDPINMLALVRFSIMYGVLYFVSYMGAGLFLASFKLNVWVYNSLTYFITISATIFGYPLLIHTFFPNLQITYLGVTFLLACIFTIMIKQFIRKEYRAYQRSRPIHYIIYRLIPWIKKGSPPDNEPYLDN</sequence>
<feature type="transmembrane region" description="Helical" evidence="1">
    <location>
        <begin position="133"/>
        <end position="153"/>
    </location>
</feature>
<keyword evidence="1" id="KW-0812">Transmembrane</keyword>
<dbReference type="KEGG" id="ppsr:I6J18_22565"/>
<keyword evidence="1" id="KW-1133">Transmembrane helix</keyword>
<dbReference type="AlphaFoldDB" id="A0A974NMD8"/>
<accession>A0A974NMD8</accession>
<name>A0A974NMD8_PERPY</name>
<protein>
    <submittedName>
        <fullName evidence="2">Uncharacterized protein</fullName>
    </submittedName>
</protein>
<organism evidence="2 3">
    <name type="scientific">Peribacillus psychrosaccharolyticus</name>
    <name type="common">Bacillus psychrosaccharolyticus</name>
    <dbReference type="NCBI Taxonomy" id="1407"/>
    <lineage>
        <taxon>Bacteria</taxon>
        <taxon>Bacillati</taxon>
        <taxon>Bacillota</taxon>
        <taxon>Bacilli</taxon>
        <taxon>Bacillales</taxon>
        <taxon>Bacillaceae</taxon>
        <taxon>Peribacillus</taxon>
    </lineage>
</organism>
<feature type="transmembrane region" description="Helical" evidence="1">
    <location>
        <begin position="159"/>
        <end position="180"/>
    </location>
</feature>
<evidence type="ECO:0000313" key="3">
    <source>
        <dbReference type="Proteomes" id="UP000595254"/>
    </source>
</evidence>
<dbReference type="RefSeq" id="WP_201647750.1">
    <property type="nucleotide sequence ID" value="NZ_CP068053.1"/>
</dbReference>
<feature type="transmembrane region" description="Helical" evidence="1">
    <location>
        <begin position="40"/>
        <end position="73"/>
    </location>
</feature>
<keyword evidence="1" id="KW-0472">Membrane</keyword>
<reference evidence="2 3" key="1">
    <citation type="submission" date="2021-01" db="EMBL/GenBank/DDBJ databases">
        <title>FDA dAtabase for Regulatory Grade micrObial Sequences (FDA-ARGOS): Supporting development and validation of Infectious Disease Dx tests.</title>
        <authorList>
            <person name="Nelson B."/>
            <person name="Plummer A."/>
            <person name="Tallon L."/>
            <person name="Sadzewicz L."/>
            <person name="Zhao X."/>
            <person name="Boylan J."/>
            <person name="Ott S."/>
            <person name="Bowen H."/>
            <person name="Vavikolanu K."/>
            <person name="Mehta A."/>
            <person name="Aluvathingal J."/>
            <person name="Nadendla S."/>
            <person name="Myers T."/>
            <person name="Yan Y."/>
            <person name="Sichtig H."/>
        </authorList>
    </citation>
    <scope>NUCLEOTIDE SEQUENCE [LARGE SCALE GENOMIC DNA]</scope>
    <source>
        <strain evidence="2 3">FDAARGOS_1161</strain>
    </source>
</reference>
<gene>
    <name evidence="2" type="ORF">I6J18_22565</name>
</gene>